<reference evidence="6 7" key="1">
    <citation type="journal article" date="2024" name="bioRxiv">
        <title>A reference genome for Trichogramma kaykai: A tiny desert-dwelling parasitoid wasp with competing sex-ratio distorters.</title>
        <authorList>
            <person name="Culotta J."/>
            <person name="Lindsey A.R."/>
        </authorList>
    </citation>
    <scope>NUCLEOTIDE SEQUENCE [LARGE SCALE GENOMIC DNA]</scope>
    <source>
        <strain evidence="6 7">KSX58</strain>
    </source>
</reference>
<name>A0ABD2X7U8_9HYME</name>
<dbReference type="CDD" id="cd12307">
    <property type="entry name" value="RRM_NIFK_like"/>
    <property type="match status" value="1"/>
</dbReference>
<dbReference type="PANTHER" id="PTHR46754">
    <property type="entry name" value="MKI67 FHA DOMAIN-INTERACTING NUCLEOLAR PHOSPHOPROTEIN"/>
    <property type="match status" value="1"/>
</dbReference>
<evidence type="ECO:0000313" key="6">
    <source>
        <dbReference type="EMBL" id="KAL3401266.1"/>
    </source>
</evidence>
<dbReference type="GO" id="GO:0003723">
    <property type="term" value="F:RNA binding"/>
    <property type="evidence" value="ECO:0007669"/>
    <property type="project" value="UniProtKB-UniRule"/>
</dbReference>
<dbReference type="InterPro" id="IPR035979">
    <property type="entry name" value="RBD_domain_sf"/>
</dbReference>
<feature type="domain" description="RRM" evidence="5">
    <location>
        <begin position="51"/>
        <end position="129"/>
    </location>
</feature>
<keyword evidence="7" id="KW-1185">Reference proteome</keyword>
<evidence type="ECO:0000313" key="7">
    <source>
        <dbReference type="Proteomes" id="UP001627154"/>
    </source>
</evidence>
<dbReference type="AlphaFoldDB" id="A0ABD2X7U8"/>
<dbReference type="PROSITE" id="PS50102">
    <property type="entry name" value="RRM"/>
    <property type="match status" value="1"/>
</dbReference>
<dbReference type="InterPro" id="IPR012677">
    <property type="entry name" value="Nucleotide-bd_a/b_plait_sf"/>
</dbReference>
<protein>
    <recommendedName>
        <fullName evidence="5">RRM domain-containing protein</fullName>
    </recommendedName>
</protein>
<dbReference type="Proteomes" id="UP001627154">
    <property type="component" value="Unassembled WGS sequence"/>
</dbReference>
<sequence length="205" mass="23586">MKVKKSGEKAQSTVLKTVSKMIMKKGKLIKNSEKEELVKKTEKPEKPYTRGLVYLGHIPHGFFEEEMREYFKQFGVVTRVRVARSKKTGKSKGYGYIEFLEPAVAEIVADTMKSHVICNRNLKATYIPSEKVHRGFFSGKAWSETFYPKLNNRVKALQSQESPQTEKLYKKSMKKKMSQLSKLEEKLQKVGVKISLKDVVHKPLV</sequence>
<organism evidence="6 7">
    <name type="scientific">Trichogramma kaykai</name>
    <dbReference type="NCBI Taxonomy" id="54128"/>
    <lineage>
        <taxon>Eukaryota</taxon>
        <taxon>Metazoa</taxon>
        <taxon>Ecdysozoa</taxon>
        <taxon>Arthropoda</taxon>
        <taxon>Hexapoda</taxon>
        <taxon>Insecta</taxon>
        <taxon>Pterygota</taxon>
        <taxon>Neoptera</taxon>
        <taxon>Endopterygota</taxon>
        <taxon>Hymenoptera</taxon>
        <taxon>Apocrita</taxon>
        <taxon>Proctotrupomorpha</taxon>
        <taxon>Chalcidoidea</taxon>
        <taxon>Trichogrammatidae</taxon>
        <taxon>Trichogramma</taxon>
    </lineage>
</organism>
<evidence type="ECO:0000256" key="2">
    <source>
        <dbReference type="ARBA" id="ARBA00022884"/>
    </source>
</evidence>
<evidence type="ECO:0000259" key="5">
    <source>
        <dbReference type="PROSITE" id="PS50102"/>
    </source>
</evidence>
<evidence type="ECO:0000256" key="1">
    <source>
        <dbReference type="ARBA" id="ARBA00004604"/>
    </source>
</evidence>
<dbReference type="GO" id="GO:0005730">
    <property type="term" value="C:nucleolus"/>
    <property type="evidence" value="ECO:0007669"/>
    <property type="project" value="UniProtKB-SubCell"/>
</dbReference>
<keyword evidence="3" id="KW-0539">Nucleus</keyword>
<dbReference type="SUPFAM" id="SSF54928">
    <property type="entry name" value="RNA-binding domain, RBD"/>
    <property type="match status" value="1"/>
</dbReference>
<evidence type="ECO:0000256" key="3">
    <source>
        <dbReference type="ARBA" id="ARBA00023242"/>
    </source>
</evidence>
<comment type="subcellular location">
    <subcellularLocation>
        <location evidence="1">Nucleus</location>
        <location evidence="1">Nucleolus</location>
    </subcellularLocation>
</comment>
<dbReference type="Pfam" id="PF00076">
    <property type="entry name" value="RRM_1"/>
    <property type="match status" value="1"/>
</dbReference>
<evidence type="ECO:0000256" key="4">
    <source>
        <dbReference type="PROSITE-ProRule" id="PRU00176"/>
    </source>
</evidence>
<dbReference type="Gene3D" id="3.30.70.330">
    <property type="match status" value="1"/>
</dbReference>
<proteinExistence type="predicted"/>
<dbReference type="SMART" id="SM00360">
    <property type="entry name" value="RRM"/>
    <property type="match status" value="1"/>
</dbReference>
<comment type="caution">
    <text evidence="6">The sequence shown here is derived from an EMBL/GenBank/DDBJ whole genome shotgun (WGS) entry which is preliminary data.</text>
</comment>
<gene>
    <name evidence="6" type="ORF">TKK_005570</name>
</gene>
<accession>A0ABD2X7U8</accession>
<dbReference type="EMBL" id="JBJJXI010000048">
    <property type="protein sequence ID" value="KAL3401266.1"/>
    <property type="molecule type" value="Genomic_DNA"/>
</dbReference>
<dbReference type="InterPro" id="IPR000504">
    <property type="entry name" value="RRM_dom"/>
</dbReference>
<keyword evidence="2 4" id="KW-0694">RNA-binding</keyword>